<dbReference type="InterPro" id="IPR009075">
    <property type="entry name" value="AcylCo_DH/oxidase_C"/>
</dbReference>
<dbReference type="Gene3D" id="1.10.540.10">
    <property type="entry name" value="Acyl-CoA dehydrogenase/oxidase, N-terminal domain"/>
    <property type="match status" value="1"/>
</dbReference>
<dbReference type="Gene3D" id="1.20.140.10">
    <property type="entry name" value="Butyryl-CoA Dehydrogenase, subunit A, domain 3"/>
    <property type="match status" value="1"/>
</dbReference>
<keyword evidence="4 10" id="KW-0285">Flavoprotein</keyword>
<dbReference type="GO" id="GO:0033539">
    <property type="term" value="P:fatty acid beta-oxidation using acyl-CoA dehydrogenase"/>
    <property type="evidence" value="ECO:0007669"/>
    <property type="project" value="TreeGrafter"/>
</dbReference>
<evidence type="ECO:0000256" key="9">
    <source>
        <dbReference type="ARBA" id="ARBA00042660"/>
    </source>
</evidence>
<evidence type="ECO:0000256" key="6">
    <source>
        <dbReference type="ARBA" id="ARBA00023002"/>
    </source>
</evidence>
<dbReference type="PANTHER" id="PTHR48083:SF20">
    <property type="entry name" value="LONG-CHAIN SPECIFIC ACYL-COA DEHYDROGENASE, MITOCHONDRIAL"/>
    <property type="match status" value="1"/>
</dbReference>
<evidence type="ECO:0000256" key="1">
    <source>
        <dbReference type="ARBA" id="ARBA00001974"/>
    </source>
</evidence>
<dbReference type="SUPFAM" id="SSF56645">
    <property type="entry name" value="Acyl-CoA dehydrogenase NM domain-like"/>
    <property type="match status" value="1"/>
</dbReference>
<dbReference type="Pfam" id="PF00441">
    <property type="entry name" value="Acyl-CoA_dh_1"/>
    <property type="match status" value="1"/>
</dbReference>
<evidence type="ECO:0000313" key="15">
    <source>
        <dbReference type="Proteomes" id="UP000292235"/>
    </source>
</evidence>
<evidence type="ECO:0000256" key="5">
    <source>
        <dbReference type="ARBA" id="ARBA00022827"/>
    </source>
</evidence>
<dbReference type="GO" id="GO:0005737">
    <property type="term" value="C:cytoplasm"/>
    <property type="evidence" value="ECO:0007669"/>
    <property type="project" value="TreeGrafter"/>
</dbReference>
<gene>
    <name evidence="14" type="primary">mmgC1</name>
    <name evidence="14" type="ORF">EKD16_02385</name>
</gene>
<dbReference type="PIRSF" id="PIRSF016578">
    <property type="entry name" value="HsaA"/>
    <property type="match status" value="1"/>
</dbReference>
<comment type="pathway">
    <text evidence="2">Siderophore biosynthesis; mycobactin biosynthesis.</text>
</comment>
<organism evidence="14 15">
    <name type="scientific">Streptomonospora litoralis</name>
    <dbReference type="NCBI Taxonomy" id="2498135"/>
    <lineage>
        <taxon>Bacteria</taxon>
        <taxon>Bacillati</taxon>
        <taxon>Actinomycetota</taxon>
        <taxon>Actinomycetes</taxon>
        <taxon>Streptosporangiales</taxon>
        <taxon>Nocardiopsidaceae</taxon>
        <taxon>Streptomonospora</taxon>
    </lineage>
</organism>
<proteinExistence type="inferred from homology"/>
<dbReference type="InterPro" id="IPR006089">
    <property type="entry name" value="Acyl-CoA_DH_CS"/>
</dbReference>
<protein>
    <recommendedName>
        <fullName evidence="8">Acyl-[acyl-carrier-protein] dehydrogenase MbtN</fullName>
    </recommendedName>
    <alternativeName>
        <fullName evidence="9">Mycobactin synthase protein N</fullName>
    </alternativeName>
</protein>
<dbReference type="FunFam" id="2.40.110.10:FF:000002">
    <property type="entry name" value="Acyl-CoA dehydrogenase fadE12"/>
    <property type="match status" value="1"/>
</dbReference>
<dbReference type="InterPro" id="IPR006091">
    <property type="entry name" value="Acyl-CoA_Oxase/DH_mid-dom"/>
</dbReference>
<evidence type="ECO:0000256" key="8">
    <source>
        <dbReference type="ARBA" id="ARBA00040394"/>
    </source>
</evidence>
<evidence type="ECO:0000259" key="11">
    <source>
        <dbReference type="Pfam" id="PF00441"/>
    </source>
</evidence>
<keyword evidence="5 10" id="KW-0274">FAD</keyword>
<evidence type="ECO:0000256" key="7">
    <source>
        <dbReference type="ARBA" id="ARBA00037085"/>
    </source>
</evidence>
<sequence length="380" mass="41744">MHRELFDTEHDLFRESVAEFLKREVVPFHDRWEKEGIVPREVWTKAGEIGLLGLGVPEAYGGSGVEDFRFNAVVSEEICRVGASGLGFGLQNDVIAPYLVRLTSEEQRRRWLPGFSSGDLITAIAMTEPGAGSDLQGISTAAVRDGDDYVLNGQKTFITNGINADLVIVVARTDHDAGAHGLSLLAVERGADGFERGRNLDKIGLKAQDTAELSFTDVRVPAANLIGQENQGFVHLMENLPQERLSIAVSATAGAETVLAETVEYCKNRTAFGRPIGKFQNTRFVLAELATEVDLARTYVDRAITLLNRGELTVEDAAKAKWWTTELANRLIDRCLQLHGGYGYMMEYPVAKAWQDARIQSIFGGTTEIMKEIVGRSLGL</sequence>
<keyword evidence="6 10" id="KW-0560">Oxidoreductase</keyword>
<keyword evidence="15" id="KW-1185">Reference proteome</keyword>
<dbReference type="Pfam" id="PF02770">
    <property type="entry name" value="Acyl-CoA_dh_M"/>
    <property type="match status" value="1"/>
</dbReference>
<dbReference type="InterPro" id="IPR050741">
    <property type="entry name" value="Acyl-CoA_dehydrogenase"/>
</dbReference>
<evidence type="ECO:0000313" key="14">
    <source>
        <dbReference type="EMBL" id="QBI52293.1"/>
    </source>
</evidence>
<dbReference type="PROSITE" id="PS00072">
    <property type="entry name" value="ACYL_COA_DH_1"/>
    <property type="match status" value="1"/>
</dbReference>
<dbReference type="Proteomes" id="UP000292235">
    <property type="component" value="Chromosome"/>
</dbReference>
<dbReference type="Pfam" id="PF02771">
    <property type="entry name" value="Acyl-CoA_dh_N"/>
    <property type="match status" value="1"/>
</dbReference>
<dbReference type="PANTHER" id="PTHR48083">
    <property type="entry name" value="MEDIUM-CHAIN SPECIFIC ACYL-COA DEHYDROGENASE, MITOCHONDRIAL-RELATED"/>
    <property type="match status" value="1"/>
</dbReference>
<dbReference type="Gene3D" id="2.40.110.10">
    <property type="entry name" value="Butyryl-CoA Dehydrogenase, subunit A, domain 2"/>
    <property type="match status" value="1"/>
</dbReference>
<dbReference type="InterPro" id="IPR009100">
    <property type="entry name" value="AcylCoA_DH/oxidase_NM_dom_sf"/>
</dbReference>
<dbReference type="InterPro" id="IPR046373">
    <property type="entry name" value="Acyl-CoA_Oxase/DH_mid-dom_sf"/>
</dbReference>
<dbReference type="InterPro" id="IPR036250">
    <property type="entry name" value="AcylCo_DH-like_C"/>
</dbReference>
<dbReference type="InterPro" id="IPR013786">
    <property type="entry name" value="AcylCoA_DH/ox_N"/>
</dbReference>
<dbReference type="AlphaFoldDB" id="A0A4P6PW35"/>
<dbReference type="GO" id="GO:0050660">
    <property type="term" value="F:flavin adenine dinucleotide binding"/>
    <property type="evidence" value="ECO:0007669"/>
    <property type="project" value="InterPro"/>
</dbReference>
<dbReference type="InterPro" id="IPR037069">
    <property type="entry name" value="AcylCoA_DH/ox_N_sf"/>
</dbReference>
<dbReference type="KEGG" id="strr:EKD16_02385"/>
<reference evidence="14 15" key="1">
    <citation type="submission" date="2019-02" db="EMBL/GenBank/DDBJ databases">
        <authorList>
            <person name="Khodamoradi S."/>
            <person name="Hahnke R.L."/>
            <person name="Kaempfer P."/>
            <person name="Schumann P."/>
            <person name="Rohde M."/>
            <person name="Steinert M."/>
            <person name="Luzhetskyy A."/>
            <person name="Wink J."/>
            <person name="Ruckert C."/>
        </authorList>
    </citation>
    <scope>NUCLEOTIDE SEQUENCE [LARGE SCALE GENOMIC DNA]</scope>
    <source>
        <strain evidence="14 15">M2</strain>
    </source>
</reference>
<dbReference type="OrthoDB" id="5241155at2"/>
<evidence type="ECO:0000256" key="3">
    <source>
        <dbReference type="ARBA" id="ARBA00009347"/>
    </source>
</evidence>
<accession>A0A4P6PW35</accession>
<evidence type="ECO:0000256" key="2">
    <source>
        <dbReference type="ARBA" id="ARBA00005102"/>
    </source>
</evidence>
<evidence type="ECO:0000259" key="12">
    <source>
        <dbReference type="Pfam" id="PF02770"/>
    </source>
</evidence>
<comment type="cofactor">
    <cofactor evidence="1 10">
        <name>FAD</name>
        <dbReference type="ChEBI" id="CHEBI:57692"/>
    </cofactor>
</comment>
<evidence type="ECO:0000259" key="13">
    <source>
        <dbReference type="Pfam" id="PF02771"/>
    </source>
</evidence>
<dbReference type="RefSeq" id="WP_131096864.1">
    <property type="nucleotide sequence ID" value="NZ_CP036455.1"/>
</dbReference>
<feature type="domain" description="Acyl-CoA dehydrogenase/oxidase N-terminal" evidence="13">
    <location>
        <begin position="8"/>
        <end position="119"/>
    </location>
</feature>
<feature type="domain" description="Acyl-CoA oxidase/dehydrogenase middle" evidence="12">
    <location>
        <begin position="123"/>
        <end position="218"/>
    </location>
</feature>
<evidence type="ECO:0000256" key="10">
    <source>
        <dbReference type="RuleBase" id="RU362125"/>
    </source>
</evidence>
<comment type="similarity">
    <text evidence="3 10">Belongs to the acyl-CoA dehydrogenase family.</text>
</comment>
<dbReference type="GO" id="GO:0003995">
    <property type="term" value="F:acyl-CoA dehydrogenase activity"/>
    <property type="evidence" value="ECO:0007669"/>
    <property type="project" value="InterPro"/>
</dbReference>
<feature type="domain" description="Acyl-CoA dehydrogenase/oxidase C-terminal" evidence="11">
    <location>
        <begin position="230"/>
        <end position="378"/>
    </location>
</feature>
<dbReference type="FunFam" id="1.10.540.10:FF:000009">
    <property type="entry name" value="Probable acyl-CoA dehydrogenase"/>
    <property type="match status" value="1"/>
</dbReference>
<evidence type="ECO:0000256" key="4">
    <source>
        <dbReference type="ARBA" id="ARBA00022630"/>
    </source>
</evidence>
<dbReference type="FunFam" id="1.20.140.10:FF:000001">
    <property type="entry name" value="Acyl-CoA dehydrogenase"/>
    <property type="match status" value="1"/>
</dbReference>
<dbReference type="EMBL" id="CP036455">
    <property type="protein sequence ID" value="QBI52293.1"/>
    <property type="molecule type" value="Genomic_DNA"/>
</dbReference>
<dbReference type="SUPFAM" id="SSF47203">
    <property type="entry name" value="Acyl-CoA dehydrogenase C-terminal domain-like"/>
    <property type="match status" value="1"/>
</dbReference>
<dbReference type="PROSITE" id="PS00073">
    <property type="entry name" value="ACYL_COA_DH_2"/>
    <property type="match status" value="1"/>
</dbReference>
<name>A0A4P6PW35_9ACTN</name>
<comment type="function">
    <text evidence="7">Catalyzes the dehydrogenation at the alpha-beta position of ACP-bound acyl chains. This results in the introduction of a double bond in the lipidic chain, which is further transferred to the epsilon-amino group of lysine residue in the mycobactin core by MbtK.</text>
</comment>